<evidence type="ECO:0000256" key="1">
    <source>
        <dbReference type="ARBA" id="ARBA00004651"/>
    </source>
</evidence>
<evidence type="ECO:0000256" key="2">
    <source>
        <dbReference type="ARBA" id="ARBA00022475"/>
    </source>
</evidence>
<keyword evidence="7 9" id="KW-1133">Transmembrane helix</keyword>
<dbReference type="InterPro" id="IPR023299">
    <property type="entry name" value="ATPase_P-typ_cyto_dom_N"/>
</dbReference>
<evidence type="ECO:0000256" key="8">
    <source>
        <dbReference type="ARBA" id="ARBA00023136"/>
    </source>
</evidence>
<accession>A0A820KZC5</accession>
<feature type="transmembrane region" description="Helical" evidence="9">
    <location>
        <begin position="7"/>
        <end position="27"/>
    </location>
</feature>
<evidence type="ECO:0000313" key="10">
    <source>
        <dbReference type="EMBL" id="CAF4348061.1"/>
    </source>
</evidence>
<keyword evidence="6" id="KW-1278">Translocase</keyword>
<dbReference type="GO" id="GO:0006883">
    <property type="term" value="P:intracellular sodium ion homeostasis"/>
    <property type="evidence" value="ECO:0007669"/>
    <property type="project" value="TreeGrafter"/>
</dbReference>
<dbReference type="PROSITE" id="PS00154">
    <property type="entry name" value="ATPASE_E1_E2"/>
    <property type="match status" value="1"/>
</dbReference>
<evidence type="ECO:0000256" key="5">
    <source>
        <dbReference type="ARBA" id="ARBA00022840"/>
    </source>
</evidence>
<dbReference type="InterPro" id="IPR001757">
    <property type="entry name" value="P_typ_ATPase"/>
</dbReference>
<dbReference type="GO" id="GO:1902600">
    <property type="term" value="P:proton transmembrane transport"/>
    <property type="evidence" value="ECO:0007669"/>
    <property type="project" value="TreeGrafter"/>
</dbReference>
<dbReference type="InterPro" id="IPR050510">
    <property type="entry name" value="Cation_transp_ATPase_P-type"/>
</dbReference>
<dbReference type="PANTHER" id="PTHR43294:SF21">
    <property type="entry name" value="CATION TRANSPORTING ATPASE"/>
    <property type="match status" value="1"/>
</dbReference>
<name>A0A820KZC5_9BILA</name>
<dbReference type="Gene3D" id="3.40.50.1000">
    <property type="entry name" value="HAD superfamily/HAD-like"/>
    <property type="match status" value="1"/>
</dbReference>
<evidence type="ECO:0000256" key="7">
    <source>
        <dbReference type="ARBA" id="ARBA00022989"/>
    </source>
</evidence>
<keyword evidence="8 9" id="KW-0472">Membrane</keyword>
<dbReference type="GO" id="GO:0030007">
    <property type="term" value="P:intracellular potassium ion homeostasis"/>
    <property type="evidence" value="ECO:0007669"/>
    <property type="project" value="TreeGrafter"/>
</dbReference>
<dbReference type="AlphaFoldDB" id="A0A820KZC5"/>
<dbReference type="Gene3D" id="1.20.1110.10">
    <property type="entry name" value="Calcium-transporting ATPase, transmembrane domain"/>
    <property type="match status" value="1"/>
</dbReference>
<dbReference type="GO" id="GO:0005886">
    <property type="term" value="C:plasma membrane"/>
    <property type="evidence" value="ECO:0007669"/>
    <property type="project" value="UniProtKB-SubCell"/>
</dbReference>
<dbReference type="GO" id="GO:1990573">
    <property type="term" value="P:potassium ion import across plasma membrane"/>
    <property type="evidence" value="ECO:0007669"/>
    <property type="project" value="TreeGrafter"/>
</dbReference>
<dbReference type="EMBL" id="CAJOBB010018347">
    <property type="protein sequence ID" value="CAF4348061.1"/>
    <property type="molecule type" value="Genomic_DNA"/>
</dbReference>
<dbReference type="GO" id="GO:0005391">
    <property type="term" value="F:P-type sodium:potassium-exchanging transporter activity"/>
    <property type="evidence" value="ECO:0007669"/>
    <property type="project" value="TreeGrafter"/>
</dbReference>
<feature type="non-terminal residue" evidence="10">
    <location>
        <position position="1"/>
    </location>
</feature>
<dbReference type="GO" id="GO:0016887">
    <property type="term" value="F:ATP hydrolysis activity"/>
    <property type="evidence" value="ECO:0007669"/>
    <property type="project" value="InterPro"/>
</dbReference>
<dbReference type="SUPFAM" id="SSF81660">
    <property type="entry name" value="Metal cation-transporting ATPase, ATP-binding domain N"/>
    <property type="match status" value="1"/>
</dbReference>
<comment type="subcellular location">
    <subcellularLocation>
        <location evidence="1">Cell membrane</location>
        <topology evidence="1">Multi-pass membrane protein</topology>
    </subcellularLocation>
</comment>
<comment type="caution">
    <text evidence="10">The sequence shown here is derived from an EMBL/GenBank/DDBJ whole genome shotgun (WGS) entry which is preliminary data.</text>
</comment>
<dbReference type="NCBIfam" id="TIGR01494">
    <property type="entry name" value="ATPase_P-type"/>
    <property type="match status" value="1"/>
</dbReference>
<dbReference type="PANTHER" id="PTHR43294">
    <property type="entry name" value="SODIUM/POTASSIUM-TRANSPORTING ATPASE SUBUNIT ALPHA"/>
    <property type="match status" value="1"/>
</dbReference>
<dbReference type="SUPFAM" id="SSF81665">
    <property type="entry name" value="Calcium ATPase, transmembrane domain M"/>
    <property type="match status" value="1"/>
</dbReference>
<dbReference type="InterPro" id="IPR023298">
    <property type="entry name" value="ATPase_P-typ_TM_dom_sf"/>
</dbReference>
<dbReference type="GO" id="GO:0036376">
    <property type="term" value="P:sodium ion export across plasma membrane"/>
    <property type="evidence" value="ECO:0007669"/>
    <property type="project" value="TreeGrafter"/>
</dbReference>
<organism evidence="10 11">
    <name type="scientific">Adineta steineri</name>
    <dbReference type="NCBI Taxonomy" id="433720"/>
    <lineage>
        <taxon>Eukaryota</taxon>
        <taxon>Metazoa</taxon>
        <taxon>Spiralia</taxon>
        <taxon>Gnathifera</taxon>
        <taxon>Rotifera</taxon>
        <taxon>Eurotatoria</taxon>
        <taxon>Bdelloidea</taxon>
        <taxon>Adinetida</taxon>
        <taxon>Adinetidae</taxon>
        <taxon>Adineta</taxon>
    </lineage>
</organism>
<evidence type="ECO:0000313" key="11">
    <source>
        <dbReference type="Proteomes" id="UP000663868"/>
    </source>
</evidence>
<gene>
    <name evidence="10" type="ORF">KXQ929_LOCUS48102</name>
</gene>
<evidence type="ECO:0000256" key="3">
    <source>
        <dbReference type="ARBA" id="ARBA00022692"/>
    </source>
</evidence>
<dbReference type="Gene3D" id="3.40.1110.10">
    <property type="entry name" value="Calcium-transporting ATPase, cytoplasmic domain N"/>
    <property type="match status" value="1"/>
</dbReference>
<dbReference type="InterPro" id="IPR018303">
    <property type="entry name" value="ATPase_P-typ_P_site"/>
</dbReference>
<keyword evidence="2" id="KW-1003">Cell membrane</keyword>
<reference evidence="10" key="1">
    <citation type="submission" date="2021-02" db="EMBL/GenBank/DDBJ databases">
        <authorList>
            <person name="Nowell W R."/>
        </authorList>
    </citation>
    <scope>NUCLEOTIDE SEQUENCE</scope>
</reference>
<evidence type="ECO:0000256" key="9">
    <source>
        <dbReference type="SAM" id="Phobius"/>
    </source>
</evidence>
<evidence type="ECO:0000256" key="4">
    <source>
        <dbReference type="ARBA" id="ARBA00022741"/>
    </source>
</evidence>
<feature type="transmembrane region" description="Helical" evidence="9">
    <location>
        <begin position="33"/>
        <end position="56"/>
    </location>
</feature>
<dbReference type="PRINTS" id="PR00121">
    <property type="entry name" value="NAKATPASE"/>
</dbReference>
<keyword evidence="3 9" id="KW-0812">Transmembrane</keyword>
<keyword evidence="4" id="KW-0547">Nucleotide-binding</keyword>
<evidence type="ECO:0000256" key="6">
    <source>
        <dbReference type="ARBA" id="ARBA00022967"/>
    </source>
</evidence>
<dbReference type="Proteomes" id="UP000663868">
    <property type="component" value="Unassembled WGS sequence"/>
</dbReference>
<dbReference type="FunFam" id="3.40.50.1000:FF:000001">
    <property type="entry name" value="Phospholipid-transporting ATPase IC"/>
    <property type="match status" value="1"/>
</dbReference>
<proteinExistence type="predicted"/>
<dbReference type="InterPro" id="IPR023214">
    <property type="entry name" value="HAD_sf"/>
</dbReference>
<protein>
    <submittedName>
        <fullName evidence="10">Uncharacterized protein</fullName>
    </submittedName>
</protein>
<dbReference type="GO" id="GO:0005524">
    <property type="term" value="F:ATP binding"/>
    <property type="evidence" value="ECO:0007669"/>
    <property type="project" value="UniProtKB-KW"/>
</dbReference>
<sequence length="180" mass="19775">NHFIRIITIIAVVVGVIFCICSLSLGYTYVEAVVFLISIIVAQVPEGLLATVTVCLTLTAQRMARKNCFVKNLEAIETLGSTTVICSDKTGTLTQNQMTVAHMWLDNHIIDADIDAFQSKSNYTRFSHCWTALTRCAMLCNTAIFKGDPINISKPVVQRQCEGDASETAILKCMEAAVCY</sequence>
<keyword evidence="5" id="KW-0067">ATP-binding</keyword>
<dbReference type="FunFam" id="1.20.1110.10:FF:000095">
    <property type="entry name" value="Sodium/potassium-transporting ATPase subunit alpha-1"/>
    <property type="match status" value="1"/>
</dbReference>